<dbReference type="SMART" id="SM00448">
    <property type="entry name" value="REC"/>
    <property type="match status" value="1"/>
</dbReference>
<gene>
    <name evidence="3" type="ORF">KCV87_34125</name>
</gene>
<dbReference type="CDD" id="cd17557">
    <property type="entry name" value="REC_Rcp-like"/>
    <property type="match status" value="1"/>
</dbReference>
<feature type="domain" description="Response regulatory" evidence="2">
    <location>
        <begin position="52"/>
        <end position="175"/>
    </location>
</feature>
<dbReference type="GO" id="GO:0000160">
    <property type="term" value="P:phosphorelay signal transduction system"/>
    <property type="evidence" value="ECO:0007669"/>
    <property type="project" value="InterPro"/>
</dbReference>
<dbReference type="InterPro" id="IPR052893">
    <property type="entry name" value="TCS_response_regulator"/>
</dbReference>
<protein>
    <submittedName>
        <fullName evidence="3">Response regulator</fullName>
    </submittedName>
</protein>
<accession>A0AA45L6X3</accession>
<evidence type="ECO:0000256" key="1">
    <source>
        <dbReference type="PROSITE-ProRule" id="PRU00169"/>
    </source>
</evidence>
<dbReference type="EMBL" id="CP073249">
    <property type="protein sequence ID" value="QUF04295.1"/>
    <property type="molecule type" value="Genomic_DNA"/>
</dbReference>
<evidence type="ECO:0000313" key="3">
    <source>
        <dbReference type="EMBL" id="QUF04295.1"/>
    </source>
</evidence>
<name>A0AA45L6X3_9PSEU</name>
<dbReference type="SUPFAM" id="SSF52172">
    <property type="entry name" value="CheY-like"/>
    <property type="match status" value="1"/>
</dbReference>
<dbReference type="PROSITE" id="PS50110">
    <property type="entry name" value="RESPONSE_REGULATORY"/>
    <property type="match status" value="1"/>
</dbReference>
<dbReference type="InterPro" id="IPR011006">
    <property type="entry name" value="CheY-like_superfamily"/>
</dbReference>
<dbReference type="Gene3D" id="3.40.50.2300">
    <property type="match status" value="1"/>
</dbReference>
<sequence length="186" mass="19906">MGIARRPAVAGPGFAHRVRGAPSRYGLAVSRLYDFTAAFWASVEGAPRPRIDVLLVEDDPGDALLVAEALADRPVDLHVVRDGAEALGFLLRSGRYSQAPKPNLVLLDLNLPGLSGHEVLEQVKADPGLRSLPVVVLTSSAAESDLVASYRLRANAYVRKPLTAGSFTEVVHQIDEFFGSVARLPS</sequence>
<dbReference type="InterPro" id="IPR001789">
    <property type="entry name" value="Sig_transdc_resp-reg_receiver"/>
</dbReference>
<reference evidence="3" key="1">
    <citation type="submission" date="2021-04" db="EMBL/GenBank/DDBJ databases">
        <title>Genomic sequence of Actinosynnema pretiosum subsp. pretiosum ATCC 31280 (C-14919).</title>
        <authorList>
            <person name="Bai L."/>
            <person name="Wang X."/>
            <person name="Xiao Y."/>
        </authorList>
    </citation>
    <scope>NUCLEOTIDE SEQUENCE</scope>
    <source>
        <strain evidence="3">ATCC 31280</strain>
    </source>
</reference>
<dbReference type="PANTHER" id="PTHR44520:SF2">
    <property type="entry name" value="RESPONSE REGULATOR RCP1"/>
    <property type="match status" value="1"/>
</dbReference>
<dbReference type="AlphaFoldDB" id="A0AA45L6X3"/>
<feature type="modified residue" description="4-aspartylphosphate" evidence="1">
    <location>
        <position position="108"/>
    </location>
</feature>
<dbReference type="Pfam" id="PF00072">
    <property type="entry name" value="Response_reg"/>
    <property type="match status" value="1"/>
</dbReference>
<dbReference type="Proteomes" id="UP000677152">
    <property type="component" value="Chromosome"/>
</dbReference>
<proteinExistence type="predicted"/>
<evidence type="ECO:0000259" key="2">
    <source>
        <dbReference type="PROSITE" id="PS50110"/>
    </source>
</evidence>
<keyword evidence="1" id="KW-0597">Phosphoprotein</keyword>
<dbReference type="PANTHER" id="PTHR44520">
    <property type="entry name" value="RESPONSE REGULATOR RCP1-RELATED"/>
    <property type="match status" value="1"/>
</dbReference>
<evidence type="ECO:0000313" key="4">
    <source>
        <dbReference type="Proteomes" id="UP000677152"/>
    </source>
</evidence>
<organism evidence="3 4">
    <name type="scientific">Actinosynnema pretiosum subsp. pretiosum</name>
    <dbReference type="NCBI Taxonomy" id="103721"/>
    <lineage>
        <taxon>Bacteria</taxon>
        <taxon>Bacillati</taxon>
        <taxon>Actinomycetota</taxon>
        <taxon>Actinomycetes</taxon>
        <taxon>Pseudonocardiales</taxon>
        <taxon>Pseudonocardiaceae</taxon>
        <taxon>Actinosynnema</taxon>
    </lineage>
</organism>